<dbReference type="Proteomes" id="UP000828390">
    <property type="component" value="Unassembled WGS sequence"/>
</dbReference>
<organism evidence="2 3">
    <name type="scientific">Dreissena polymorpha</name>
    <name type="common">Zebra mussel</name>
    <name type="synonym">Mytilus polymorpha</name>
    <dbReference type="NCBI Taxonomy" id="45954"/>
    <lineage>
        <taxon>Eukaryota</taxon>
        <taxon>Metazoa</taxon>
        <taxon>Spiralia</taxon>
        <taxon>Lophotrochozoa</taxon>
        <taxon>Mollusca</taxon>
        <taxon>Bivalvia</taxon>
        <taxon>Autobranchia</taxon>
        <taxon>Heteroconchia</taxon>
        <taxon>Euheterodonta</taxon>
        <taxon>Imparidentia</taxon>
        <taxon>Neoheterodontei</taxon>
        <taxon>Myida</taxon>
        <taxon>Dreissenoidea</taxon>
        <taxon>Dreissenidae</taxon>
        <taxon>Dreissena</taxon>
    </lineage>
</organism>
<proteinExistence type="predicted"/>
<sequence length="59" mass="6677">MMFLQSDLFFFLSCQFRDLADDNPENLDVVDKFTAKQGKANDGSTPKDKGKSSKKSWQA</sequence>
<evidence type="ECO:0000313" key="3">
    <source>
        <dbReference type="Proteomes" id="UP000828390"/>
    </source>
</evidence>
<reference evidence="2" key="1">
    <citation type="journal article" date="2019" name="bioRxiv">
        <title>The Genome of the Zebra Mussel, Dreissena polymorpha: A Resource for Invasive Species Research.</title>
        <authorList>
            <person name="McCartney M.A."/>
            <person name="Auch B."/>
            <person name="Kono T."/>
            <person name="Mallez S."/>
            <person name="Zhang Y."/>
            <person name="Obille A."/>
            <person name="Becker A."/>
            <person name="Abrahante J.E."/>
            <person name="Garbe J."/>
            <person name="Badalamenti J.P."/>
            <person name="Herman A."/>
            <person name="Mangelson H."/>
            <person name="Liachko I."/>
            <person name="Sullivan S."/>
            <person name="Sone E.D."/>
            <person name="Koren S."/>
            <person name="Silverstein K.A.T."/>
            <person name="Beckman K.B."/>
            <person name="Gohl D.M."/>
        </authorList>
    </citation>
    <scope>NUCLEOTIDE SEQUENCE</scope>
    <source>
        <strain evidence="2">Duluth1</strain>
        <tissue evidence="2">Whole animal</tissue>
    </source>
</reference>
<name>A0A9D4JGK2_DREPO</name>
<keyword evidence="3" id="KW-1185">Reference proteome</keyword>
<evidence type="ECO:0000313" key="2">
    <source>
        <dbReference type="EMBL" id="KAH3811896.1"/>
    </source>
</evidence>
<dbReference type="AlphaFoldDB" id="A0A9D4JGK2"/>
<feature type="region of interest" description="Disordered" evidence="1">
    <location>
        <begin position="35"/>
        <end position="59"/>
    </location>
</feature>
<protein>
    <submittedName>
        <fullName evidence="2">Uncharacterized protein</fullName>
    </submittedName>
</protein>
<accession>A0A9D4JGK2</accession>
<dbReference type="EMBL" id="JAIWYP010000006">
    <property type="protein sequence ID" value="KAH3811896.1"/>
    <property type="molecule type" value="Genomic_DNA"/>
</dbReference>
<gene>
    <name evidence="2" type="ORF">DPMN_140313</name>
</gene>
<comment type="caution">
    <text evidence="2">The sequence shown here is derived from an EMBL/GenBank/DDBJ whole genome shotgun (WGS) entry which is preliminary data.</text>
</comment>
<evidence type="ECO:0000256" key="1">
    <source>
        <dbReference type="SAM" id="MobiDB-lite"/>
    </source>
</evidence>
<reference evidence="2" key="2">
    <citation type="submission" date="2020-11" db="EMBL/GenBank/DDBJ databases">
        <authorList>
            <person name="McCartney M.A."/>
            <person name="Auch B."/>
            <person name="Kono T."/>
            <person name="Mallez S."/>
            <person name="Becker A."/>
            <person name="Gohl D.M."/>
            <person name="Silverstein K.A.T."/>
            <person name="Koren S."/>
            <person name="Bechman K.B."/>
            <person name="Herman A."/>
            <person name="Abrahante J.E."/>
            <person name="Garbe J."/>
        </authorList>
    </citation>
    <scope>NUCLEOTIDE SEQUENCE</scope>
    <source>
        <strain evidence="2">Duluth1</strain>
        <tissue evidence="2">Whole animal</tissue>
    </source>
</reference>